<gene>
    <name evidence="2" type="ORF">SAMN05421578_11581</name>
</gene>
<comment type="caution">
    <text evidence="2">The sequence shown here is derived from an EMBL/GenBank/DDBJ whole genome shotgun (WGS) entry which is preliminary data.</text>
</comment>
<keyword evidence="1" id="KW-1133">Transmembrane helix</keyword>
<feature type="transmembrane region" description="Helical" evidence="1">
    <location>
        <begin position="6"/>
        <end position="22"/>
    </location>
</feature>
<sequence length="106" mass="11995">MMIVVWSVSYIYALFHLVLGLVQLKGKNIPTTNSIFIITGSISVLLTSLFLGHTFTWITLVTVGFFLIQIGAVRNEFLLQGRITLSHQMVRFALFLIILSIYSLFN</sequence>
<keyword evidence="1" id="KW-0812">Transmembrane</keyword>
<dbReference type="EMBL" id="FTNK01000015">
    <property type="protein sequence ID" value="SIR47973.1"/>
    <property type="molecule type" value="Genomic_DNA"/>
</dbReference>
<evidence type="ECO:0000256" key="1">
    <source>
        <dbReference type="SAM" id="Phobius"/>
    </source>
</evidence>
<feature type="transmembrane region" description="Helical" evidence="1">
    <location>
        <begin position="89"/>
        <end position="105"/>
    </location>
</feature>
<keyword evidence="3" id="KW-1185">Reference proteome</keyword>
<feature type="transmembrane region" description="Helical" evidence="1">
    <location>
        <begin position="57"/>
        <end position="77"/>
    </location>
</feature>
<protein>
    <submittedName>
        <fullName evidence="2">Uncharacterized protein</fullName>
    </submittedName>
</protein>
<evidence type="ECO:0000313" key="3">
    <source>
        <dbReference type="Proteomes" id="UP000186666"/>
    </source>
</evidence>
<dbReference type="RefSeq" id="WP_068583634.1">
    <property type="nucleotide sequence ID" value="NZ_FTNK01000015.1"/>
</dbReference>
<dbReference type="Proteomes" id="UP000186666">
    <property type="component" value="Unassembled WGS sequence"/>
</dbReference>
<name>A0ABY1K9W1_9BACL</name>
<evidence type="ECO:0000313" key="2">
    <source>
        <dbReference type="EMBL" id="SIR47973.1"/>
    </source>
</evidence>
<accession>A0ABY1K9W1</accession>
<keyword evidence="1" id="KW-0472">Membrane</keyword>
<proteinExistence type="predicted"/>
<feature type="transmembrane region" description="Helical" evidence="1">
    <location>
        <begin position="34"/>
        <end position="51"/>
    </location>
</feature>
<organism evidence="2 3">
    <name type="scientific">Paenibacillus macquariensis</name>
    <dbReference type="NCBI Taxonomy" id="948756"/>
    <lineage>
        <taxon>Bacteria</taxon>
        <taxon>Bacillati</taxon>
        <taxon>Bacillota</taxon>
        <taxon>Bacilli</taxon>
        <taxon>Bacillales</taxon>
        <taxon>Paenibacillaceae</taxon>
        <taxon>Paenibacillus</taxon>
    </lineage>
</organism>
<reference evidence="2 3" key="1">
    <citation type="submission" date="2017-01" db="EMBL/GenBank/DDBJ databases">
        <authorList>
            <person name="Varghese N."/>
            <person name="Submissions S."/>
        </authorList>
    </citation>
    <scope>NUCLEOTIDE SEQUENCE [LARGE SCALE GENOMIC DNA]</scope>
    <source>
        <strain evidence="2 3">ATCC 23464</strain>
    </source>
</reference>